<protein>
    <recommendedName>
        <fullName evidence="3">CHASE2 domain-containing protein</fullName>
    </recommendedName>
</protein>
<comment type="caution">
    <text evidence="4">The sequence shown here is derived from an EMBL/GenBank/DDBJ whole genome shotgun (WGS) entry which is preliminary data.</text>
</comment>
<dbReference type="InterPro" id="IPR029787">
    <property type="entry name" value="Nucleotide_cyclase"/>
</dbReference>
<evidence type="ECO:0000259" key="3">
    <source>
        <dbReference type="SMART" id="SM01080"/>
    </source>
</evidence>
<sequence>MHRAMNATGTLVGETGRRSGARVAGVGALGAGVLAAALGATGLSAALDDVVHRGLASLHPPLPATSTVVLGIDRANPWPWPNGRLADLLDRLHGNGVRGVALDLPIQAGDSSGSEGDARLARTLFDHRVVLGVALVPQAEGPPRALLPPVEFADAARLGHVLLQPDRDGRLRQHPSQVLATDGIRWTSLPLALVQAGSLDGRGGRKPPERWRIGPVDAAPTTLRAADALAGQIDAKRLQGRWVLVGLVDPALQSPVPGPYGSPSLYPIEYQAQALAALLQGETPRPLPGIAQALLSLLLAGGTVLVGMAGGGRDWRMPIALLGGVAATIALCGWLLTRQWWFAPGGTLAVFTFALLAWTTTVLRQRARARQPIPGLAKRRQLDAALQAARNAARPHALLLVEAGTTPTRDAGEADACRFAQLLGARARRPGDVAAYLGEGRFALLLPGTPATAAESILEDLRQQAASRQPPLSIQGRVHACDASACDCPGWIDPGATVAQPASWSAAQQAAPGAPSHGATHSGPRQ</sequence>
<evidence type="ECO:0000313" key="5">
    <source>
        <dbReference type="Proteomes" id="UP000788419"/>
    </source>
</evidence>
<organism evidence="4 5">
    <name type="scientific">Pseudoxanthomonas daejeonensis</name>
    <dbReference type="NCBI Taxonomy" id="266062"/>
    <lineage>
        <taxon>Bacteria</taxon>
        <taxon>Pseudomonadati</taxon>
        <taxon>Pseudomonadota</taxon>
        <taxon>Gammaproteobacteria</taxon>
        <taxon>Lysobacterales</taxon>
        <taxon>Lysobacteraceae</taxon>
        <taxon>Pseudoxanthomonas</taxon>
    </lineage>
</organism>
<proteinExistence type="predicted"/>
<keyword evidence="2" id="KW-0472">Membrane</keyword>
<dbReference type="InterPro" id="IPR007890">
    <property type="entry name" value="CHASE2"/>
</dbReference>
<feature type="transmembrane region" description="Helical" evidence="2">
    <location>
        <begin position="319"/>
        <end position="336"/>
    </location>
</feature>
<gene>
    <name evidence="4" type="ORF">CSC65_03565</name>
</gene>
<dbReference type="Proteomes" id="UP000788419">
    <property type="component" value="Unassembled WGS sequence"/>
</dbReference>
<feature type="domain" description="CHASE2" evidence="3">
    <location>
        <begin position="44"/>
        <end position="307"/>
    </location>
</feature>
<evidence type="ECO:0000256" key="2">
    <source>
        <dbReference type="SAM" id="Phobius"/>
    </source>
</evidence>
<dbReference type="InterPro" id="IPR043128">
    <property type="entry name" value="Rev_trsase/Diguanyl_cyclase"/>
</dbReference>
<keyword evidence="5" id="KW-1185">Reference proteome</keyword>
<dbReference type="SMART" id="SM01080">
    <property type="entry name" value="CHASE2"/>
    <property type="match status" value="1"/>
</dbReference>
<dbReference type="Pfam" id="PF05226">
    <property type="entry name" value="CHASE2"/>
    <property type="match status" value="1"/>
</dbReference>
<feature type="region of interest" description="Disordered" evidence="1">
    <location>
        <begin position="500"/>
        <end position="526"/>
    </location>
</feature>
<dbReference type="SUPFAM" id="SSF55073">
    <property type="entry name" value="Nucleotide cyclase"/>
    <property type="match status" value="1"/>
</dbReference>
<evidence type="ECO:0000313" key="4">
    <source>
        <dbReference type="EMBL" id="KAF1696307.1"/>
    </source>
</evidence>
<dbReference type="EMBL" id="PDWN01000003">
    <property type="protein sequence ID" value="KAF1696307.1"/>
    <property type="molecule type" value="Genomic_DNA"/>
</dbReference>
<keyword evidence="2" id="KW-0812">Transmembrane</keyword>
<feature type="transmembrane region" description="Helical" evidence="2">
    <location>
        <begin position="342"/>
        <end position="363"/>
    </location>
</feature>
<name>A0ABQ6Z9Y1_9GAMM</name>
<evidence type="ECO:0000256" key="1">
    <source>
        <dbReference type="SAM" id="MobiDB-lite"/>
    </source>
</evidence>
<feature type="transmembrane region" description="Helical" evidence="2">
    <location>
        <begin position="289"/>
        <end position="307"/>
    </location>
</feature>
<keyword evidence="2" id="KW-1133">Transmembrane helix</keyword>
<feature type="compositionally biased region" description="Low complexity" evidence="1">
    <location>
        <begin position="500"/>
        <end position="519"/>
    </location>
</feature>
<accession>A0ABQ6Z9Y1</accession>
<reference evidence="4 5" key="1">
    <citation type="submission" date="2017-10" db="EMBL/GenBank/DDBJ databases">
        <title>Whole genome sequencing of members of genus Pseudoxanthomonas.</title>
        <authorList>
            <person name="Kumar S."/>
            <person name="Bansal K."/>
            <person name="Kaur A."/>
            <person name="Patil P."/>
            <person name="Sharma S."/>
            <person name="Patil P.B."/>
        </authorList>
    </citation>
    <scope>NUCLEOTIDE SEQUENCE [LARGE SCALE GENOMIC DNA]</scope>
    <source>
        <strain evidence="4 5">DSM 17801</strain>
    </source>
</reference>
<dbReference type="Gene3D" id="3.30.70.270">
    <property type="match status" value="1"/>
</dbReference>